<evidence type="ECO:0000256" key="2">
    <source>
        <dbReference type="ARBA" id="ARBA00022801"/>
    </source>
</evidence>
<evidence type="ECO:0000256" key="5">
    <source>
        <dbReference type="PROSITE-ProRule" id="PRU00560"/>
    </source>
</evidence>
<feature type="region of interest" description="Disordered" evidence="6">
    <location>
        <begin position="490"/>
        <end position="509"/>
    </location>
</feature>
<dbReference type="Pfam" id="PF13245">
    <property type="entry name" value="AAA_19"/>
    <property type="match status" value="1"/>
</dbReference>
<dbReference type="GO" id="GO:0005524">
    <property type="term" value="F:ATP binding"/>
    <property type="evidence" value="ECO:0007669"/>
    <property type="project" value="UniProtKB-UniRule"/>
</dbReference>
<dbReference type="AlphaFoldDB" id="A0A7W6FWG7"/>
<sequence length="647" mass="71677">MSGGRIDKPDTEADKHVKASLAGKEKRGFVMVAGAGSGKTTSLVKALATAIQMRGQELKRSRRRIACITYTEVAAAELWADVGNNPLLHVSTIHSFLWSITRSFQTDIKAWVIRRIDERIAELEATAANFGPRVQERTRLKNRNDLDRYAASIPIVEKVATFNYGTGSDYPRGVLGHDDIIRMAAYFMVERPLFRTLVSQQFPIVFVDESQDTQPIVVEALKAVAAQAGADFCLGFFGDPMQRIYATGIGDISLEEGWEAIAKEENFRCPTKVLAVANAIRRDGDDLVQTGGRVVQNPAGGAPLPVEGSARIFVLPADGNRDERIAAVRRLVSNEEGDPCWADGPDADFKLLVIVHRMAANRLGFGQLYAAMNDKAPSAFSDGFLEATSWPLKPFVNFVLPVVEAMEVGNEFETISLLRRSCPRLQREALSKSKVADLLASLRAAIAELVAMMSDDKATVRDVLIHLAQNDLTTFDPRISAFIGEALPRKEDVAEDAEQKEEGEDEESASLEIDAMDRYLACPARQFRGYRTYIRQSSPFSTQQGIKGAEFERVLVVLDDDEGTHVQFSYDKYFGVKPLSKRDLENIAEQKPTAVDRTRRLFYVCCTRALKDLVVVYFSDDPALAEERVRASNIFPHEAILTDEALA</sequence>
<keyword evidence="1 5" id="KW-0547">Nucleotide-binding</keyword>
<dbReference type="GO" id="GO:0003677">
    <property type="term" value="F:DNA binding"/>
    <property type="evidence" value="ECO:0007669"/>
    <property type="project" value="InterPro"/>
</dbReference>
<dbReference type="InterPro" id="IPR027417">
    <property type="entry name" value="P-loop_NTPase"/>
</dbReference>
<dbReference type="EMBL" id="JACIDO010000021">
    <property type="protein sequence ID" value="MBB3938208.1"/>
    <property type="molecule type" value="Genomic_DNA"/>
</dbReference>
<dbReference type="PANTHER" id="PTHR11070:SF3">
    <property type="entry name" value="DNA 3'-5' HELICASE"/>
    <property type="match status" value="1"/>
</dbReference>
<dbReference type="GO" id="GO:0043138">
    <property type="term" value="F:3'-5' DNA helicase activity"/>
    <property type="evidence" value="ECO:0007669"/>
    <property type="project" value="TreeGrafter"/>
</dbReference>
<feature type="binding site" evidence="5">
    <location>
        <begin position="33"/>
        <end position="40"/>
    </location>
    <ligand>
        <name>ATP</name>
        <dbReference type="ChEBI" id="CHEBI:30616"/>
    </ligand>
</feature>
<evidence type="ECO:0000259" key="7">
    <source>
        <dbReference type="PROSITE" id="PS51198"/>
    </source>
</evidence>
<evidence type="ECO:0000313" key="8">
    <source>
        <dbReference type="EMBL" id="MBB3938208.1"/>
    </source>
</evidence>
<feature type="domain" description="UvrD-like helicase ATP-binding" evidence="7">
    <location>
        <begin position="12"/>
        <end position="283"/>
    </location>
</feature>
<evidence type="ECO:0000256" key="1">
    <source>
        <dbReference type="ARBA" id="ARBA00022741"/>
    </source>
</evidence>
<name>A0A7W6FWG7_9HYPH</name>
<evidence type="ECO:0000256" key="4">
    <source>
        <dbReference type="ARBA" id="ARBA00022840"/>
    </source>
</evidence>
<dbReference type="SUPFAM" id="SSF52540">
    <property type="entry name" value="P-loop containing nucleoside triphosphate hydrolases"/>
    <property type="match status" value="1"/>
</dbReference>
<evidence type="ECO:0000256" key="6">
    <source>
        <dbReference type="SAM" id="MobiDB-lite"/>
    </source>
</evidence>
<keyword evidence="9" id="KW-1185">Reference proteome</keyword>
<dbReference type="RefSeq" id="WP_090966796.1">
    <property type="nucleotide sequence ID" value="NZ_FOOA01000038.1"/>
</dbReference>
<comment type="caution">
    <text evidence="8">The sequence shown here is derived from an EMBL/GenBank/DDBJ whole genome shotgun (WGS) entry which is preliminary data.</text>
</comment>
<feature type="compositionally biased region" description="Acidic residues" evidence="6">
    <location>
        <begin position="493"/>
        <end position="509"/>
    </location>
</feature>
<dbReference type="Gene3D" id="3.40.50.300">
    <property type="entry name" value="P-loop containing nucleotide triphosphate hydrolases"/>
    <property type="match status" value="2"/>
</dbReference>
<dbReference type="GO" id="GO:0005829">
    <property type="term" value="C:cytosol"/>
    <property type="evidence" value="ECO:0007669"/>
    <property type="project" value="TreeGrafter"/>
</dbReference>
<keyword evidence="2 5" id="KW-0378">Hydrolase</keyword>
<organism evidence="8 9">
    <name type="scientific">Aureimonas phyllosphaerae</name>
    <dbReference type="NCBI Taxonomy" id="1166078"/>
    <lineage>
        <taxon>Bacteria</taxon>
        <taxon>Pseudomonadati</taxon>
        <taxon>Pseudomonadota</taxon>
        <taxon>Alphaproteobacteria</taxon>
        <taxon>Hyphomicrobiales</taxon>
        <taxon>Aurantimonadaceae</taxon>
        <taxon>Aureimonas</taxon>
    </lineage>
</organism>
<dbReference type="GO" id="GO:0000725">
    <property type="term" value="P:recombinational repair"/>
    <property type="evidence" value="ECO:0007669"/>
    <property type="project" value="TreeGrafter"/>
</dbReference>
<keyword evidence="4 5" id="KW-0067">ATP-binding</keyword>
<protein>
    <submittedName>
        <fullName evidence="8">DNA helicase-2/ATP-dependent DNA helicase PcrA</fullName>
        <ecNumber evidence="8">3.6.4.12</ecNumber>
    </submittedName>
</protein>
<accession>A0A7W6FWG7</accession>
<evidence type="ECO:0000256" key="3">
    <source>
        <dbReference type="ARBA" id="ARBA00022806"/>
    </source>
</evidence>
<dbReference type="PROSITE" id="PS51198">
    <property type="entry name" value="UVRD_HELICASE_ATP_BIND"/>
    <property type="match status" value="1"/>
</dbReference>
<dbReference type="Proteomes" id="UP000531216">
    <property type="component" value="Unassembled WGS sequence"/>
</dbReference>
<dbReference type="OrthoDB" id="384988at2"/>
<proteinExistence type="predicted"/>
<evidence type="ECO:0000313" key="9">
    <source>
        <dbReference type="Proteomes" id="UP000531216"/>
    </source>
</evidence>
<dbReference type="EC" id="3.6.4.12" evidence="8"/>
<dbReference type="GO" id="GO:0016787">
    <property type="term" value="F:hydrolase activity"/>
    <property type="evidence" value="ECO:0007669"/>
    <property type="project" value="UniProtKB-UniRule"/>
</dbReference>
<dbReference type="InterPro" id="IPR000212">
    <property type="entry name" value="DNA_helicase_UvrD/REP"/>
</dbReference>
<keyword evidence="3 5" id="KW-0347">Helicase</keyword>
<dbReference type="PANTHER" id="PTHR11070">
    <property type="entry name" value="UVRD / RECB / PCRA DNA HELICASE FAMILY MEMBER"/>
    <property type="match status" value="1"/>
</dbReference>
<reference evidence="8 9" key="1">
    <citation type="submission" date="2020-08" db="EMBL/GenBank/DDBJ databases">
        <title>Genomic Encyclopedia of Type Strains, Phase IV (KMG-IV): sequencing the most valuable type-strain genomes for metagenomic binning, comparative biology and taxonomic classification.</title>
        <authorList>
            <person name="Goeker M."/>
        </authorList>
    </citation>
    <scope>NUCLEOTIDE SEQUENCE [LARGE SCALE GENOMIC DNA]</scope>
    <source>
        <strain evidence="8 9">DSM 25024</strain>
    </source>
</reference>
<gene>
    <name evidence="8" type="ORF">GGR05_004379</name>
</gene>
<dbReference type="InterPro" id="IPR014016">
    <property type="entry name" value="UvrD-like_ATP-bd"/>
</dbReference>